<dbReference type="PANTHER" id="PTHR37422:SF13">
    <property type="entry name" value="LIPOPOLYSACCHARIDE BIOSYNTHESIS PROTEIN PA4999-RELATED"/>
    <property type="match status" value="1"/>
</dbReference>
<evidence type="ECO:0000256" key="4">
    <source>
        <dbReference type="ARBA" id="ARBA00023136"/>
    </source>
</evidence>
<dbReference type="Pfam" id="PF04932">
    <property type="entry name" value="Wzy_C"/>
    <property type="match status" value="1"/>
</dbReference>
<feature type="chain" id="PRO_5020568503" description="O-antigen ligase-related domain-containing protein" evidence="6">
    <location>
        <begin position="25"/>
        <end position="480"/>
    </location>
</feature>
<dbReference type="GO" id="GO:0016020">
    <property type="term" value="C:membrane"/>
    <property type="evidence" value="ECO:0007669"/>
    <property type="project" value="UniProtKB-SubCell"/>
</dbReference>
<feature type="transmembrane region" description="Helical" evidence="5">
    <location>
        <begin position="82"/>
        <end position="106"/>
    </location>
</feature>
<evidence type="ECO:0000256" key="6">
    <source>
        <dbReference type="SAM" id="SignalP"/>
    </source>
</evidence>
<feature type="transmembrane region" description="Helical" evidence="5">
    <location>
        <begin position="393"/>
        <end position="420"/>
    </location>
</feature>
<dbReference type="Proteomes" id="UP000306223">
    <property type="component" value="Unassembled WGS sequence"/>
</dbReference>
<feature type="transmembrane region" description="Helical" evidence="5">
    <location>
        <begin position="172"/>
        <end position="193"/>
    </location>
</feature>
<evidence type="ECO:0000256" key="2">
    <source>
        <dbReference type="ARBA" id="ARBA00022692"/>
    </source>
</evidence>
<evidence type="ECO:0000256" key="3">
    <source>
        <dbReference type="ARBA" id="ARBA00022989"/>
    </source>
</evidence>
<dbReference type="EMBL" id="SUNH01000014">
    <property type="protein sequence ID" value="TJZ83898.1"/>
    <property type="molecule type" value="Genomic_DNA"/>
</dbReference>
<dbReference type="AlphaFoldDB" id="A0A4V5MTE6"/>
<keyword evidence="4 5" id="KW-0472">Membrane</keyword>
<keyword evidence="9" id="KW-1185">Reference proteome</keyword>
<feature type="transmembrane region" description="Helical" evidence="5">
    <location>
        <begin position="250"/>
        <end position="268"/>
    </location>
</feature>
<feature type="transmembrane region" description="Helical" evidence="5">
    <location>
        <begin position="224"/>
        <end position="243"/>
    </location>
</feature>
<feature type="signal peptide" evidence="6">
    <location>
        <begin position="1"/>
        <end position="24"/>
    </location>
</feature>
<sequence length="480" mass="50392">MGLVAPLTLFLGTASGTAALAAMAAQSGNRAILAVGLVFCLGIAVVLLRNALAVLIFALAMALSYNRQFYSFDDWLGDYGSFGLFWTLADGLMVVIMLVALARAAVTGQGSASGPRGLSVEVPLVLLVAAMALSALHTETLPPALFEMMRVAKFLLYFLVLRAIMDRDLARVLMVAVGVMIVLQCALGVMQVARGAGGSGLGSLEAQTGEMAYRATGTTGHPNMYAPFLLMPTLGFVALGLAGRAGVHRLALLAGAAGALAIVLSQSLAPVAAMLAGLACLAVAHLARGVVRPQRVLGAAVVLTTLGFLAVLPLASRIMERLAGDLGGSVEFRASYNDAAIGIWRLDPVVGVGPAHFMTELPAFHADYARINDDIQAGRKIANVRAIAPVHNVYLWILAEIGLLGLTCFLLFLGATGWLFHQAARGADPGNRFFVGVFWGFAGLCAVQVTDFSLWWDHQLMMLTLLLALAVQVRRQGGVP</sequence>
<protein>
    <recommendedName>
        <fullName evidence="7">O-antigen ligase-related domain-containing protein</fullName>
    </recommendedName>
</protein>
<keyword evidence="2 5" id="KW-0812">Transmembrane</keyword>
<reference evidence="8 9" key="1">
    <citation type="submission" date="2019-04" db="EMBL/GenBank/DDBJ databases">
        <authorList>
            <person name="Li J."/>
        </authorList>
    </citation>
    <scope>NUCLEOTIDE SEQUENCE [LARGE SCALE GENOMIC DNA]</scope>
    <source>
        <strain evidence="8 9">CCTCC AB2016182</strain>
    </source>
</reference>
<keyword evidence="3 5" id="KW-1133">Transmembrane helix</keyword>
<dbReference type="InterPro" id="IPR051533">
    <property type="entry name" value="WaaL-like"/>
</dbReference>
<feature type="transmembrane region" description="Helical" evidence="5">
    <location>
        <begin position="274"/>
        <end position="291"/>
    </location>
</feature>
<accession>A0A4V5MTE6</accession>
<feature type="transmembrane region" description="Helical" evidence="5">
    <location>
        <begin position="296"/>
        <end position="315"/>
    </location>
</feature>
<evidence type="ECO:0000259" key="7">
    <source>
        <dbReference type="Pfam" id="PF04932"/>
    </source>
</evidence>
<keyword evidence="6" id="KW-0732">Signal</keyword>
<evidence type="ECO:0000256" key="1">
    <source>
        <dbReference type="ARBA" id="ARBA00004141"/>
    </source>
</evidence>
<proteinExistence type="predicted"/>
<gene>
    <name evidence="8" type="ORF">FA740_10680</name>
</gene>
<dbReference type="InterPro" id="IPR007016">
    <property type="entry name" value="O-antigen_ligase-rel_domated"/>
</dbReference>
<feature type="transmembrane region" description="Helical" evidence="5">
    <location>
        <begin position="118"/>
        <end position="136"/>
    </location>
</feature>
<dbReference type="OrthoDB" id="7875035at2"/>
<dbReference type="RefSeq" id="WP_136856767.1">
    <property type="nucleotide sequence ID" value="NZ_SUNH01000014.1"/>
</dbReference>
<dbReference type="PANTHER" id="PTHR37422">
    <property type="entry name" value="TEICHURONIC ACID BIOSYNTHESIS PROTEIN TUAE"/>
    <property type="match status" value="1"/>
</dbReference>
<feature type="transmembrane region" description="Helical" evidence="5">
    <location>
        <begin position="432"/>
        <end position="449"/>
    </location>
</feature>
<comment type="caution">
    <text evidence="8">The sequence shown here is derived from an EMBL/GenBank/DDBJ whole genome shotgun (WGS) entry which is preliminary data.</text>
</comment>
<evidence type="ECO:0000313" key="8">
    <source>
        <dbReference type="EMBL" id="TJZ83898.1"/>
    </source>
</evidence>
<feature type="transmembrane region" description="Helical" evidence="5">
    <location>
        <begin position="148"/>
        <end position="165"/>
    </location>
</feature>
<comment type="subcellular location">
    <subcellularLocation>
        <location evidence="1">Membrane</location>
        <topology evidence="1">Multi-pass membrane protein</topology>
    </subcellularLocation>
</comment>
<organism evidence="8 9">
    <name type="scientific">Paracoccus hibiscisoli</name>
    <dbReference type="NCBI Taxonomy" id="2023261"/>
    <lineage>
        <taxon>Bacteria</taxon>
        <taxon>Pseudomonadati</taxon>
        <taxon>Pseudomonadota</taxon>
        <taxon>Alphaproteobacteria</taxon>
        <taxon>Rhodobacterales</taxon>
        <taxon>Paracoccaceae</taxon>
        <taxon>Paracoccus</taxon>
    </lineage>
</organism>
<feature type="domain" description="O-antigen ligase-related" evidence="7">
    <location>
        <begin position="256"/>
        <end position="410"/>
    </location>
</feature>
<evidence type="ECO:0000256" key="5">
    <source>
        <dbReference type="SAM" id="Phobius"/>
    </source>
</evidence>
<feature type="transmembrane region" description="Helical" evidence="5">
    <location>
        <begin position="31"/>
        <end position="48"/>
    </location>
</feature>
<evidence type="ECO:0000313" key="9">
    <source>
        <dbReference type="Proteomes" id="UP000306223"/>
    </source>
</evidence>
<name>A0A4V5MTE6_9RHOB</name>